<evidence type="ECO:0008006" key="3">
    <source>
        <dbReference type="Google" id="ProtNLM"/>
    </source>
</evidence>
<evidence type="ECO:0000313" key="2">
    <source>
        <dbReference type="Proteomes" id="UP000217895"/>
    </source>
</evidence>
<evidence type="ECO:0000313" key="1">
    <source>
        <dbReference type="EMBL" id="BAY54614.1"/>
    </source>
</evidence>
<keyword evidence="2" id="KW-1185">Reference proteome</keyword>
<gene>
    <name evidence="1" type="ORF">NIES2135_14320</name>
</gene>
<sequence>MKSPIIDLKDVPAIVQSRHLDDFENLWRGMLLELNEEDAFWSWAMKKRLSNNDARFEAYAIEYEGLTQGLMWLETQWHRSWPNPIHGLVYVEALTSAPWNRQNLEDPPYLKGVGSALLLFARQRSVSLGYQGRVGLHSLPEAEESYQRQNMPDYEQDPDKEDLRYFEFGVM</sequence>
<protein>
    <recommendedName>
        <fullName evidence="3">N-acetyltransferase domain-containing protein</fullName>
    </recommendedName>
</protein>
<proteinExistence type="predicted"/>
<organism evidence="1 2">
    <name type="scientific">Leptolyngbya boryana NIES-2135</name>
    <dbReference type="NCBI Taxonomy" id="1973484"/>
    <lineage>
        <taxon>Bacteria</taxon>
        <taxon>Bacillati</taxon>
        <taxon>Cyanobacteriota</taxon>
        <taxon>Cyanophyceae</taxon>
        <taxon>Leptolyngbyales</taxon>
        <taxon>Leptolyngbyaceae</taxon>
        <taxon>Leptolyngbya group</taxon>
        <taxon>Leptolyngbya</taxon>
    </lineage>
</organism>
<reference evidence="1 2" key="1">
    <citation type="submission" date="2017-06" db="EMBL/GenBank/DDBJ databases">
        <title>Genome sequencing of cyanobaciteial culture collection at National Institute for Environmental Studies (NIES).</title>
        <authorList>
            <person name="Hirose Y."/>
            <person name="Shimura Y."/>
            <person name="Fujisawa T."/>
            <person name="Nakamura Y."/>
            <person name="Kawachi M."/>
        </authorList>
    </citation>
    <scope>NUCLEOTIDE SEQUENCE [LARGE SCALE GENOMIC DNA]</scope>
    <source>
        <strain evidence="1 2">NIES-2135</strain>
    </source>
</reference>
<accession>A0A1Z4JCU1</accession>
<dbReference type="Proteomes" id="UP000217895">
    <property type="component" value="Chromosome"/>
</dbReference>
<dbReference type="EMBL" id="AP018203">
    <property type="protein sequence ID" value="BAY54614.1"/>
    <property type="molecule type" value="Genomic_DNA"/>
</dbReference>
<name>A0A1Z4JCU1_LEPBY</name>
<dbReference type="AlphaFoldDB" id="A0A1Z4JCU1"/>